<evidence type="ECO:0000259" key="1">
    <source>
        <dbReference type="PROSITE" id="PS50948"/>
    </source>
</evidence>
<dbReference type="WBParaSite" id="SMUV_0000274201-mRNA-1">
    <property type="protein sequence ID" value="SMUV_0000274201-mRNA-1"/>
    <property type="gene ID" value="SMUV_0000274201"/>
</dbReference>
<dbReference type="Pfam" id="PF00024">
    <property type="entry name" value="PAN_1"/>
    <property type="match status" value="1"/>
</dbReference>
<dbReference type="SMART" id="SM00473">
    <property type="entry name" value="PAN_AP"/>
    <property type="match status" value="1"/>
</dbReference>
<dbReference type="Gene3D" id="3.50.4.10">
    <property type="entry name" value="Hepatocyte Growth Factor"/>
    <property type="match status" value="1"/>
</dbReference>
<proteinExistence type="predicted"/>
<keyword evidence="2" id="KW-1185">Reference proteome</keyword>
<accession>A0A0N5AES2</accession>
<organism evidence="2 3">
    <name type="scientific">Syphacia muris</name>
    <dbReference type="NCBI Taxonomy" id="451379"/>
    <lineage>
        <taxon>Eukaryota</taxon>
        <taxon>Metazoa</taxon>
        <taxon>Ecdysozoa</taxon>
        <taxon>Nematoda</taxon>
        <taxon>Chromadorea</taxon>
        <taxon>Rhabditida</taxon>
        <taxon>Spirurina</taxon>
        <taxon>Oxyuridomorpha</taxon>
        <taxon>Oxyuroidea</taxon>
        <taxon>Oxyuridae</taxon>
        <taxon>Syphacia</taxon>
    </lineage>
</organism>
<dbReference type="InterPro" id="IPR003609">
    <property type="entry name" value="Pan_app"/>
</dbReference>
<evidence type="ECO:0000313" key="3">
    <source>
        <dbReference type="WBParaSite" id="SMUV_0000274201-mRNA-1"/>
    </source>
</evidence>
<dbReference type="AlphaFoldDB" id="A0A0N5AES2"/>
<reference evidence="3" key="1">
    <citation type="submission" date="2017-02" db="UniProtKB">
        <authorList>
            <consortium name="WormBaseParasite"/>
        </authorList>
    </citation>
    <scope>IDENTIFICATION</scope>
</reference>
<dbReference type="STRING" id="451379.A0A0N5AES2"/>
<sequence length="204" mass="23360">MLPEKNELNLRTTGFINYPFSNCTLNDGSATINQAMLTVASNSIYLENKCLSKQKSEVSKSAPVIQTLPKFQYCFRIRANAILYELKGIVVEEAKTLNDCLLACGQSRRLYHAPCMSLNWFKNTEQCFIHSASSDTKQLQRSTETDFYKNFCSEYDIFGEDKPARTKDLLYDEDKLALPNEYSWVKYLSSDVYNGRLISSNLFV</sequence>
<dbReference type="PROSITE" id="PS50948">
    <property type="entry name" value="PAN"/>
    <property type="match status" value="1"/>
</dbReference>
<feature type="domain" description="Apple" evidence="1">
    <location>
        <begin position="74"/>
        <end position="152"/>
    </location>
</feature>
<evidence type="ECO:0000313" key="2">
    <source>
        <dbReference type="Proteomes" id="UP000046393"/>
    </source>
</evidence>
<name>A0A0N5AES2_9BILA</name>
<dbReference type="Proteomes" id="UP000046393">
    <property type="component" value="Unplaced"/>
</dbReference>
<protein>
    <submittedName>
        <fullName evidence="3">Apple domain-containing protein</fullName>
    </submittedName>
</protein>
<dbReference type="SUPFAM" id="SSF57414">
    <property type="entry name" value="Hairpin loop containing domain-like"/>
    <property type="match status" value="1"/>
</dbReference>